<sequence>MSPFGFTTTSEELTTAFADKIKGRTFLVTGTTAGGLGATATIMLARESPAHIILVSRNKAKVDPVIKEIAAVNPSVKTAFVTCELSDFDSVRAAAKQINEDASIPHIDVVINNAGVMALKEYTLDKQGYEMALSSNHLGHFLLTNLIMPEILAAGPGARIVNVTSTGHALGPFRFDDYNFSGGAKYDGWDAYGQSKSANILFTVELSRRLASRGVRSYSPHPGLISGTGLGTHLDKSDFARLNDVAMRNTGLPFEIDLPPRTLSQGTSSLLASALDPDFDDKSGSYVRNCQVAPAREYALDPENARKLWELSEKLVGQKFDL</sequence>
<evidence type="ECO:0000313" key="2">
    <source>
        <dbReference type="Proteomes" id="UP001497680"/>
    </source>
</evidence>
<protein>
    <submittedName>
        <fullName evidence="1">Retinol dehydrogenase 13</fullName>
    </submittedName>
</protein>
<gene>
    <name evidence="1" type="ORF">F4821DRAFT_246993</name>
</gene>
<proteinExistence type="predicted"/>
<comment type="caution">
    <text evidence="1">The sequence shown here is derived from an EMBL/GenBank/DDBJ whole genome shotgun (WGS) entry which is preliminary data.</text>
</comment>
<accession>A0ACC0CPT0</accession>
<reference evidence="1 2" key="1">
    <citation type="journal article" date="2022" name="New Phytol.">
        <title>Ecological generalism drives hyperdiversity of secondary metabolite gene clusters in xylarialean endophytes.</title>
        <authorList>
            <person name="Franco M.E.E."/>
            <person name="Wisecaver J.H."/>
            <person name="Arnold A.E."/>
            <person name="Ju Y.M."/>
            <person name="Slot J.C."/>
            <person name="Ahrendt S."/>
            <person name="Moore L.P."/>
            <person name="Eastman K.E."/>
            <person name="Scott K."/>
            <person name="Konkel Z."/>
            <person name="Mondo S.J."/>
            <person name="Kuo A."/>
            <person name="Hayes R.D."/>
            <person name="Haridas S."/>
            <person name="Andreopoulos B."/>
            <person name="Riley R."/>
            <person name="LaButti K."/>
            <person name="Pangilinan J."/>
            <person name="Lipzen A."/>
            <person name="Amirebrahimi M."/>
            <person name="Yan J."/>
            <person name="Adam C."/>
            <person name="Keymanesh K."/>
            <person name="Ng V."/>
            <person name="Louie K."/>
            <person name="Northen T."/>
            <person name="Drula E."/>
            <person name="Henrissat B."/>
            <person name="Hsieh H.M."/>
            <person name="Youens-Clark K."/>
            <person name="Lutzoni F."/>
            <person name="Miadlikowska J."/>
            <person name="Eastwood D.C."/>
            <person name="Hamelin R.C."/>
            <person name="Grigoriev I.V."/>
            <person name="U'Ren J.M."/>
        </authorList>
    </citation>
    <scope>NUCLEOTIDE SEQUENCE [LARGE SCALE GENOMIC DNA]</scope>
    <source>
        <strain evidence="1 2">ER1909</strain>
    </source>
</reference>
<organism evidence="1 2">
    <name type="scientific">Hypoxylon rubiginosum</name>
    <dbReference type="NCBI Taxonomy" id="110542"/>
    <lineage>
        <taxon>Eukaryota</taxon>
        <taxon>Fungi</taxon>
        <taxon>Dikarya</taxon>
        <taxon>Ascomycota</taxon>
        <taxon>Pezizomycotina</taxon>
        <taxon>Sordariomycetes</taxon>
        <taxon>Xylariomycetidae</taxon>
        <taxon>Xylariales</taxon>
        <taxon>Hypoxylaceae</taxon>
        <taxon>Hypoxylon</taxon>
    </lineage>
</organism>
<keyword evidence="2" id="KW-1185">Reference proteome</keyword>
<dbReference type="EMBL" id="MU394370">
    <property type="protein sequence ID" value="KAI6082472.1"/>
    <property type="molecule type" value="Genomic_DNA"/>
</dbReference>
<name>A0ACC0CPT0_9PEZI</name>
<evidence type="ECO:0000313" key="1">
    <source>
        <dbReference type="EMBL" id="KAI6082472.1"/>
    </source>
</evidence>
<dbReference type="Proteomes" id="UP001497680">
    <property type="component" value="Unassembled WGS sequence"/>
</dbReference>